<dbReference type="EMBL" id="BAABLO010000011">
    <property type="protein sequence ID" value="GAA4726432.1"/>
    <property type="molecule type" value="Genomic_DNA"/>
</dbReference>
<accession>A0ABP8YC88</accession>
<feature type="transmembrane region" description="Helical" evidence="1">
    <location>
        <begin position="66"/>
        <end position="88"/>
    </location>
</feature>
<keyword evidence="1" id="KW-1133">Transmembrane helix</keyword>
<feature type="transmembrane region" description="Helical" evidence="1">
    <location>
        <begin position="225"/>
        <end position="246"/>
    </location>
</feature>
<keyword evidence="1" id="KW-0472">Membrane</keyword>
<gene>
    <name evidence="2" type="ORF">GCM10025782_25980</name>
</gene>
<dbReference type="Proteomes" id="UP001500556">
    <property type="component" value="Unassembled WGS sequence"/>
</dbReference>
<proteinExistence type="predicted"/>
<protein>
    <submittedName>
        <fullName evidence="2">Uncharacterized protein</fullName>
    </submittedName>
</protein>
<keyword evidence="1" id="KW-0812">Transmembrane</keyword>
<reference evidence="3" key="1">
    <citation type="journal article" date="2019" name="Int. J. Syst. Evol. Microbiol.">
        <title>The Global Catalogue of Microorganisms (GCM) 10K type strain sequencing project: providing services to taxonomists for standard genome sequencing and annotation.</title>
        <authorList>
            <consortium name="The Broad Institute Genomics Platform"/>
            <consortium name="The Broad Institute Genome Sequencing Center for Infectious Disease"/>
            <person name="Wu L."/>
            <person name="Ma J."/>
        </authorList>
    </citation>
    <scope>NUCLEOTIDE SEQUENCE [LARGE SCALE GENOMIC DNA]</scope>
    <source>
        <strain evidence="3">JCM 18961</strain>
    </source>
</reference>
<keyword evidence="3" id="KW-1185">Reference proteome</keyword>
<evidence type="ECO:0000313" key="2">
    <source>
        <dbReference type="EMBL" id="GAA4726432.1"/>
    </source>
</evidence>
<dbReference type="RefSeq" id="WP_345503883.1">
    <property type="nucleotide sequence ID" value="NZ_BAABLO010000011.1"/>
</dbReference>
<sequence>MWWAAALLTPAVFLVPAGLVALRGYGGESDLVAAAESAFLRADVSAPVTDSRELAELTAMWREFHLVKALIAGLLVLALVSLASTVRRRVDASESRRRRALLLSVHGGVVVWLLGALTVLLANVQGAAAPFASVASLLPAGHGTGQLEVVLSHLRQAVAAGTPSSGGALASQLLGDFTLYHAVLAVLAAATGGVLSTLALRALWRRWRLRGPVRSPRPTWLVETTLYGAAGAVFLLLSLANASTWVHPVPALLASLGGS</sequence>
<evidence type="ECO:0000256" key="1">
    <source>
        <dbReference type="SAM" id="Phobius"/>
    </source>
</evidence>
<comment type="caution">
    <text evidence="2">The sequence shown here is derived from an EMBL/GenBank/DDBJ whole genome shotgun (WGS) entry which is preliminary data.</text>
</comment>
<feature type="transmembrane region" description="Helical" evidence="1">
    <location>
        <begin position="100"/>
        <end position="122"/>
    </location>
</feature>
<name>A0ABP8YC88_9MICO</name>
<feature type="transmembrane region" description="Helical" evidence="1">
    <location>
        <begin position="179"/>
        <end position="204"/>
    </location>
</feature>
<evidence type="ECO:0000313" key="3">
    <source>
        <dbReference type="Proteomes" id="UP001500556"/>
    </source>
</evidence>
<organism evidence="2 3">
    <name type="scientific">Pedococcus ginsenosidimutans</name>
    <dbReference type="NCBI Taxonomy" id="490570"/>
    <lineage>
        <taxon>Bacteria</taxon>
        <taxon>Bacillati</taxon>
        <taxon>Actinomycetota</taxon>
        <taxon>Actinomycetes</taxon>
        <taxon>Micrococcales</taxon>
        <taxon>Intrasporangiaceae</taxon>
        <taxon>Pedococcus</taxon>
    </lineage>
</organism>